<evidence type="ECO:0000313" key="3">
    <source>
        <dbReference type="Proteomes" id="UP000266723"/>
    </source>
</evidence>
<feature type="compositionally biased region" description="Basic and acidic residues" evidence="1">
    <location>
        <begin position="77"/>
        <end position="90"/>
    </location>
</feature>
<dbReference type="EMBL" id="QGKV02000297">
    <property type="protein sequence ID" value="KAF3606880.1"/>
    <property type="molecule type" value="Genomic_DNA"/>
</dbReference>
<comment type="caution">
    <text evidence="2">The sequence shown here is derived from an EMBL/GenBank/DDBJ whole genome shotgun (WGS) entry which is preliminary data.</text>
</comment>
<organism evidence="2 3">
    <name type="scientific">Brassica cretica</name>
    <name type="common">Mustard</name>
    <dbReference type="NCBI Taxonomy" id="69181"/>
    <lineage>
        <taxon>Eukaryota</taxon>
        <taxon>Viridiplantae</taxon>
        <taxon>Streptophyta</taxon>
        <taxon>Embryophyta</taxon>
        <taxon>Tracheophyta</taxon>
        <taxon>Spermatophyta</taxon>
        <taxon>Magnoliopsida</taxon>
        <taxon>eudicotyledons</taxon>
        <taxon>Gunneridae</taxon>
        <taxon>Pentapetalae</taxon>
        <taxon>rosids</taxon>
        <taxon>malvids</taxon>
        <taxon>Brassicales</taxon>
        <taxon>Brassicaceae</taxon>
        <taxon>Brassiceae</taxon>
        <taxon>Brassica</taxon>
    </lineage>
</organism>
<feature type="compositionally biased region" description="Basic and acidic residues" evidence="1">
    <location>
        <begin position="48"/>
        <end position="62"/>
    </location>
</feature>
<feature type="region of interest" description="Disordered" evidence="1">
    <location>
        <begin position="48"/>
        <end position="90"/>
    </location>
</feature>
<sequence>MQRPSAPSLYHHLEKSFESLFKLYYTFLYLYHHCIGWRASLERQWLRDSPETEAERFTRDTEVGDSQEMQRPIGSHETQRHRASSETQQR</sequence>
<dbReference type="Proteomes" id="UP000266723">
    <property type="component" value="Unassembled WGS sequence"/>
</dbReference>
<proteinExistence type="predicted"/>
<evidence type="ECO:0000256" key="1">
    <source>
        <dbReference type="SAM" id="MobiDB-lite"/>
    </source>
</evidence>
<gene>
    <name evidence="2" type="ORF">DY000_02048723</name>
</gene>
<protein>
    <submittedName>
        <fullName evidence="2">Uncharacterized protein</fullName>
    </submittedName>
</protein>
<name>A0ABQ7EUS6_BRACR</name>
<reference evidence="2 3" key="1">
    <citation type="journal article" date="2020" name="BMC Genomics">
        <title>Intraspecific diversification of the crop wild relative Brassica cretica Lam. using demographic model selection.</title>
        <authorList>
            <person name="Kioukis A."/>
            <person name="Michalopoulou V.A."/>
            <person name="Briers L."/>
            <person name="Pirintsos S."/>
            <person name="Studholme D.J."/>
            <person name="Pavlidis P."/>
            <person name="Sarris P.F."/>
        </authorList>
    </citation>
    <scope>NUCLEOTIDE SEQUENCE [LARGE SCALE GENOMIC DNA]</scope>
    <source>
        <strain evidence="3">cv. PFS-1207/04</strain>
    </source>
</reference>
<evidence type="ECO:0000313" key="2">
    <source>
        <dbReference type="EMBL" id="KAF3606880.1"/>
    </source>
</evidence>
<accession>A0ABQ7EUS6</accession>
<keyword evidence="3" id="KW-1185">Reference proteome</keyword>